<dbReference type="PANTHER" id="PTHR43004">
    <property type="entry name" value="TRK SYSTEM POTASSIUM UPTAKE PROTEIN"/>
    <property type="match status" value="1"/>
</dbReference>
<dbReference type="InterPro" id="IPR050641">
    <property type="entry name" value="RIFMO-like"/>
</dbReference>
<keyword evidence="3" id="KW-0274">FAD</keyword>
<name>A0ABR4FUR4_9EURO</name>
<dbReference type="Proteomes" id="UP001610563">
    <property type="component" value="Unassembled WGS sequence"/>
</dbReference>
<evidence type="ECO:0000313" key="7">
    <source>
        <dbReference type="Proteomes" id="UP001610563"/>
    </source>
</evidence>
<feature type="domain" description="FAD-binding" evidence="5">
    <location>
        <begin position="9"/>
        <end position="351"/>
    </location>
</feature>
<comment type="cofactor">
    <cofactor evidence="1">
        <name>FAD</name>
        <dbReference type="ChEBI" id="CHEBI:57692"/>
    </cofactor>
</comment>
<dbReference type="PRINTS" id="PR00420">
    <property type="entry name" value="RNGMNOXGNASE"/>
</dbReference>
<dbReference type="InterPro" id="IPR002938">
    <property type="entry name" value="FAD-bd"/>
</dbReference>
<keyword evidence="4" id="KW-0560">Oxidoreductase</keyword>
<evidence type="ECO:0000256" key="3">
    <source>
        <dbReference type="ARBA" id="ARBA00022827"/>
    </source>
</evidence>
<evidence type="ECO:0000313" key="6">
    <source>
        <dbReference type="EMBL" id="KAL2786703.1"/>
    </source>
</evidence>
<dbReference type="Gene3D" id="3.50.50.60">
    <property type="entry name" value="FAD/NAD(P)-binding domain"/>
    <property type="match status" value="1"/>
</dbReference>
<evidence type="ECO:0000259" key="5">
    <source>
        <dbReference type="Pfam" id="PF01494"/>
    </source>
</evidence>
<proteinExistence type="predicted"/>
<protein>
    <recommendedName>
        <fullName evidence="5">FAD-binding domain-containing protein</fullName>
    </recommendedName>
</protein>
<sequence>MTITKTYSRVCVVGAGPIGLFTTLLLAQAGIDVTVFEREDAIVQSPRAMGYFDVTQAEFRKAGMLDEIREAGLVNDQGLKWRRPRDGGILAGLPGGPDPSHYPIQLGQDVVGEIILKRLAEFPNVEVNFGHEVVHLEEIDVDGTVVTRYAGGREHTSQYLVGADGGKSTVRKLAGIKLEGFTWEDFQMMALNIEYDLFSFGWAPGNAVVGDDVWGIVAKIGKGNLWRVAFGIPTAGLDPEVPFDEERERARAQEMLAKLLPGPTDQARIDKISLYRLRQLCADTFVRGRIALAGVAAHLTSPVGGLGLTTGLLDAALLGRTLKQVILESAPFTLLKSYGETRRDVFQNVTNPSAIFHTRLLTGTDAEAVAQREEFLDKVNKLDFGYLKKIGEMYEKITSTRDD</sequence>
<dbReference type="EMBL" id="JBFTWV010000112">
    <property type="protein sequence ID" value="KAL2786703.1"/>
    <property type="molecule type" value="Genomic_DNA"/>
</dbReference>
<dbReference type="SUPFAM" id="SSF51905">
    <property type="entry name" value="FAD/NAD(P)-binding domain"/>
    <property type="match status" value="1"/>
</dbReference>
<organism evidence="6 7">
    <name type="scientific">Aspergillus keveii</name>
    <dbReference type="NCBI Taxonomy" id="714993"/>
    <lineage>
        <taxon>Eukaryota</taxon>
        <taxon>Fungi</taxon>
        <taxon>Dikarya</taxon>
        <taxon>Ascomycota</taxon>
        <taxon>Pezizomycotina</taxon>
        <taxon>Eurotiomycetes</taxon>
        <taxon>Eurotiomycetidae</taxon>
        <taxon>Eurotiales</taxon>
        <taxon>Aspergillaceae</taxon>
        <taxon>Aspergillus</taxon>
        <taxon>Aspergillus subgen. Nidulantes</taxon>
    </lineage>
</organism>
<dbReference type="PANTHER" id="PTHR43004:SF19">
    <property type="entry name" value="BINDING MONOOXYGENASE, PUTATIVE (JCVI)-RELATED"/>
    <property type="match status" value="1"/>
</dbReference>
<accession>A0ABR4FUR4</accession>
<gene>
    <name evidence="6" type="ORF">BJX66DRAFT_328415</name>
</gene>
<keyword evidence="7" id="KW-1185">Reference proteome</keyword>
<evidence type="ECO:0000256" key="1">
    <source>
        <dbReference type="ARBA" id="ARBA00001974"/>
    </source>
</evidence>
<evidence type="ECO:0000256" key="4">
    <source>
        <dbReference type="ARBA" id="ARBA00023002"/>
    </source>
</evidence>
<reference evidence="6 7" key="1">
    <citation type="submission" date="2024-07" db="EMBL/GenBank/DDBJ databases">
        <title>Section-level genome sequencing and comparative genomics of Aspergillus sections Usti and Cavernicolus.</title>
        <authorList>
            <consortium name="Lawrence Berkeley National Laboratory"/>
            <person name="Nybo J.L."/>
            <person name="Vesth T.C."/>
            <person name="Theobald S."/>
            <person name="Frisvad J.C."/>
            <person name="Larsen T.O."/>
            <person name="Kjaerboelling I."/>
            <person name="Rothschild-Mancinelli K."/>
            <person name="Lyhne E.K."/>
            <person name="Kogle M.E."/>
            <person name="Barry K."/>
            <person name="Clum A."/>
            <person name="Na H."/>
            <person name="Ledsgaard L."/>
            <person name="Lin J."/>
            <person name="Lipzen A."/>
            <person name="Kuo A."/>
            <person name="Riley R."/>
            <person name="Mondo S."/>
            <person name="Labutti K."/>
            <person name="Haridas S."/>
            <person name="Pangalinan J."/>
            <person name="Salamov A.A."/>
            <person name="Simmons B.A."/>
            <person name="Magnuson J.K."/>
            <person name="Chen J."/>
            <person name="Drula E."/>
            <person name="Henrissat B."/>
            <person name="Wiebenga A."/>
            <person name="Lubbers R.J."/>
            <person name="Gomes A.C."/>
            <person name="Makela M.R."/>
            <person name="Stajich J."/>
            <person name="Grigoriev I.V."/>
            <person name="Mortensen U.H."/>
            <person name="De Vries R.P."/>
            <person name="Baker S.E."/>
            <person name="Andersen M.R."/>
        </authorList>
    </citation>
    <scope>NUCLEOTIDE SEQUENCE [LARGE SCALE GENOMIC DNA]</scope>
    <source>
        <strain evidence="6 7">CBS 209.92</strain>
    </source>
</reference>
<dbReference type="Gene3D" id="3.30.70.2450">
    <property type="match status" value="1"/>
</dbReference>
<dbReference type="Pfam" id="PF01494">
    <property type="entry name" value="FAD_binding_3"/>
    <property type="match status" value="1"/>
</dbReference>
<dbReference type="InterPro" id="IPR036188">
    <property type="entry name" value="FAD/NAD-bd_sf"/>
</dbReference>
<evidence type="ECO:0000256" key="2">
    <source>
        <dbReference type="ARBA" id="ARBA00022630"/>
    </source>
</evidence>
<comment type="caution">
    <text evidence="6">The sequence shown here is derived from an EMBL/GenBank/DDBJ whole genome shotgun (WGS) entry which is preliminary data.</text>
</comment>
<keyword evidence="2" id="KW-0285">Flavoprotein</keyword>